<reference evidence="1 2" key="1">
    <citation type="submission" date="2018-06" db="EMBL/GenBank/DDBJ databases">
        <authorList>
            <consortium name="Pathogen Informatics"/>
            <person name="Doyle S."/>
        </authorList>
    </citation>
    <scope>NUCLEOTIDE SEQUENCE [LARGE SCALE GENOMIC DNA]</scope>
    <source>
        <strain evidence="1 2">NCTC13100</strain>
    </source>
</reference>
<protein>
    <recommendedName>
        <fullName evidence="3">Major fimbrial subunit protein (FimA)</fullName>
    </recommendedName>
</protein>
<sequence length="553" mass="63184">MKRFLYIILFPLLFWSCTQGKEGELAGERGDLITFSVKMPDYQILRSGAEDESAINSLELWIFNEQGLFTQRSHAKVQSLGGGKYAFTARVNKSKAKRTIHFVANYSLPEDKIADWLGRDERELIPAIERTKDEVFVMWQRKEYELVEDKQDLGSVSLLRNKAKILLVVTTGDLLDVSYALYNNTRKGTIAPFDGVSFNEQHVTPVMSNPLYDTQESDFVPAETPIFAYEQSNQGDVDTHPYLLIKARLKDQVDFRYFKLDLVDSKEKSQRFDIKRNQLLKIIINGVKGAPEVGRKTLEEAKRAIPDNNFALSEEMQPYPSFSDGKGLLRVEKPSFVVVDGVRSLTFKASYYPDKGKLSTQNNQIEVIRKPNDKIITDASVSSDGMVTLQFAALPKGVIYNSEVIVRVKGQGDLQRRVKIQIRDKYNFVSIRANHTDVSNNNPCSVWKSQGSPMTIKLKLPKDFSKALLPLRIRFFTEHFYPNDDQGLALGFENRKTYWEYLMTQIPVDNEITVNFKSNKSNSAEDIKIDTKPDVFQVRSFRVINTGRSKKPF</sequence>
<dbReference type="AlphaFoldDB" id="A0A379DH03"/>
<dbReference type="Proteomes" id="UP000254263">
    <property type="component" value="Unassembled WGS sequence"/>
</dbReference>
<evidence type="ECO:0000313" key="2">
    <source>
        <dbReference type="Proteomes" id="UP000254263"/>
    </source>
</evidence>
<evidence type="ECO:0000313" key="1">
    <source>
        <dbReference type="EMBL" id="SUB77432.1"/>
    </source>
</evidence>
<dbReference type="RefSeq" id="WP_018360216.1">
    <property type="nucleotide sequence ID" value="NZ_UGTI01000001.1"/>
</dbReference>
<organism evidence="1 2">
    <name type="scientific">Porphyromonas macacae</name>
    <dbReference type="NCBI Taxonomy" id="28115"/>
    <lineage>
        <taxon>Bacteria</taxon>
        <taxon>Pseudomonadati</taxon>
        <taxon>Bacteroidota</taxon>
        <taxon>Bacteroidia</taxon>
        <taxon>Bacteroidales</taxon>
        <taxon>Porphyromonadaceae</taxon>
        <taxon>Porphyromonas</taxon>
    </lineage>
</organism>
<name>A0A379DH03_9PORP</name>
<evidence type="ECO:0008006" key="3">
    <source>
        <dbReference type="Google" id="ProtNLM"/>
    </source>
</evidence>
<accession>A0A379DH03</accession>
<dbReference type="EMBL" id="UGTI01000001">
    <property type="protein sequence ID" value="SUB77432.1"/>
    <property type="molecule type" value="Genomic_DNA"/>
</dbReference>
<gene>
    <name evidence="1" type="ORF">NCTC13100_00556</name>
</gene>
<proteinExistence type="predicted"/>